<organism evidence="2 3">
    <name type="scientific">Marinomonas primoryensis</name>
    <dbReference type="NCBI Taxonomy" id="178399"/>
    <lineage>
        <taxon>Bacteria</taxon>
        <taxon>Pseudomonadati</taxon>
        <taxon>Pseudomonadota</taxon>
        <taxon>Gammaproteobacteria</taxon>
        <taxon>Oceanospirillales</taxon>
        <taxon>Oceanospirillaceae</taxon>
        <taxon>Marinomonas</taxon>
    </lineage>
</organism>
<evidence type="ECO:0000313" key="3">
    <source>
        <dbReference type="Proteomes" id="UP000249898"/>
    </source>
</evidence>
<dbReference type="EMBL" id="CP016181">
    <property type="protein sequence ID" value="AWY00273.1"/>
    <property type="molecule type" value="Genomic_DNA"/>
</dbReference>
<feature type="domain" description="DUF4145" evidence="1">
    <location>
        <begin position="113"/>
        <end position="203"/>
    </location>
</feature>
<gene>
    <name evidence="2" type="ORF">A8139_09875</name>
</gene>
<evidence type="ECO:0000259" key="1">
    <source>
        <dbReference type="Pfam" id="PF13643"/>
    </source>
</evidence>
<protein>
    <recommendedName>
        <fullName evidence="1">DUF4145 domain-containing protein</fullName>
    </recommendedName>
</protein>
<proteinExistence type="predicted"/>
<name>A0A2Z4PS22_9GAMM</name>
<dbReference type="RefSeq" id="WP_112137778.1">
    <property type="nucleotide sequence ID" value="NZ_CP016181.1"/>
</dbReference>
<dbReference type="Proteomes" id="UP000249898">
    <property type="component" value="Chromosome"/>
</dbReference>
<accession>A0A2Z4PS22</accession>
<dbReference type="AlphaFoldDB" id="A0A2Z4PS22"/>
<dbReference type="OrthoDB" id="6712829at2"/>
<reference evidence="2 3" key="1">
    <citation type="submission" date="2016-06" db="EMBL/GenBank/DDBJ databases">
        <title>The sequenced genome of the ice-adhering bacterium Marinomonas primoryensis, from Antarctica.</title>
        <authorList>
            <person name="Graham L."/>
            <person name="Vance T.D.R."/>
            <person name="Davies P.L."/>
        </authorList>
    </citation>
    <scope>NUCLEOTIDE SEQUENCE [LARGE SCALE GENOMIC DNA]</scope>
    <source>
        <strain evidence="2 3">AceL</strain>
    </source>
</reference>
<dbReference type="Pfam" id="PF13643">
    <property type="entry name" value="DUF4145"/>
    <property type="match status" value="1"/>
</dbReference>
<dbReference type="InterPro" id="IPR025285">
    <property type="entry name" value="DUF4145"/>
</dbReference>
<sequence length="232" mass="26480">MSELVASCPRCKAKEMTFDLVAQNHTHTRYDWQNWYETFCICRACNKSTVFVLSQKDIKTDRALRDNKLANFDIAINQFMSVEGHISLKDIAAESPPEYLPENIEAAFREGAACMSIGCCNAAATMFRLCLDMATSSMLPAENNDGLNNRVRRSLGLRLPWLFDQNILPDSLRELSSCLKDDGNDGAHEGTLSEEDAEDILDFAFVMLERVYTEPKRIELAQERRIRRRERV</sequence>
<evidence type="ECO:0000313" key="2">
    <source>
        <dbReference type="EMBL" id="AWY00273.1"/>
    </source>
</evidence>